<dbReference type="InterPro" id="IPR006674">
    <property type="entry name" value="HD_domain"/>
</dbReference>
<proteinExistence type="inferred from homology"/>
<dbReference type="PROSITE" id="PS51831">
    <property type="entry name" value="HD"/>
    <property type="match status" value="1"/>
</dbReference>
<comment type="activity regulation">
    <text evidence="7">Uridylyltransferase (UTase) activity is inhibited by glutamine, while glutamine activates uridylyl-removing (UR) activity.</text>
</comment>
<comment type="function">
    <text evidence="7">Modifies, by uridylylation and deuridylylation, the PII regulatory proteins (GlnB and homologs), in response to the nitrogen status of the cell that GlnD senses through the glutamine level. Under low glutamine levels, catalyzes the conversion of the PII proteins and UTP to PII-UMP and PPi, while under higher glutamine levels, GlnD hydrolyzes PII-UMP to PII and UMP (deuridylylation). Thus, controls uridylylation state and activity of the PII proteins, and plays an important role in the regulation of nitrogen metabolism.</text>
</comment>
<feature type="domain" description="ACT" evidence="8">
    <location>
        <begin position="842"/>
        <end position="925"/>
    </location>
</feature>
<dbReference type="CDD" id="cd00077">
    <property type="entry name" value="HDc"/>
    <property type="match status" value="1"/>
</dbReference>
<dbReference type="GO" id="GO:0006808">
    <property type="term" value="P:regulation of nitrogen utilization"/>
    <property type="evidence" value="ECO:0007669"/>
    <property type="project" value="UniProtKB-UniRule"/>
</dbReference>
<dbReference type="PANTHER" id="PTHR47320:SF1">
    <property type="entry name" value="BIFUNCTIONAL URIDYLYLTRANSFERASE_URIDYLYL-REMOVING ENZYME"/>
    <property type="match status" value="1"/>
</dbReference>
<dbReference type="SUPFAM" id="SSF81301">
    <property type="entry name" value="Nucleotidyltransferase"/>
    <property type="match status" value="1"/>
</dbReference>
<dbReference type="InterPro" id="IPR002934">
    <property type="entry name" value="Polymerase_NTP_transf_dom"/>
</dbReference>
<dbReference type="NCBIfam" id="TIGR01693">
    <property type="entry name" value="UTase_glnD"/>
    <property type="match status" value="1"/>
</dbReference>
<evidence type="ECO:0000256" key="7">
    <source>
        <dbReference type="HAMAP-Rule" id="MF_00277"/>
    </source>
</evidence>
<keyword evidence="11" id="KW-1185">Reference proteome</keyword>
<dbReference type="CDD" id="cd04899">
    <property type="entry name" value="ACT_ACR-UUR-like_2"/>
    <property type="match status" value="1"/>
</dbReference>
<dbReference type="Gene3D" id="1.10.3090.10">
    <property type="entry name" value="cca-adding enzyme, domain 2"/>
    <property type="match status" value="1"/>
</dbReference>
<gene>
    <name evidence="7" type="primary">glnD</name>
    <name evidence="10" type="ORF">SAMN05216360_109221</name>
</gene>
<dbReference type="PROSITE" id="PS51671">
    <property type="entry name" value="ACT"/>
    <property type="match status" value="2"/>
</dbReference>
<dbReference type="InterPro" id="IPR010043">
    <property type="entry name" value="UTase/UR"/>
</dbReference>
<evidence type="ECO:0000256" key="1">
    <source>
        <dbReference type="ARBA" id="ARBA00022679"/>
    </source>
</evidence>
<evidence type="ECO:0000313" key="10">
    <source>
        <dbReference type="EMBL" id="SDN59255.1"/>
    </source>
</evidence>
<dbReference type="NCBIfam" id="NF003467">
    <property type="entry name" value="PRK05092.1"/>
    <property type="match status" value="1"/>
</dbReference>
<dbReference type="CDD" id="cd05401">
    <property type="entry name" value="NT_GlnE_GlnD_like"/>
    <property type="match status" value="1"/>
</dbReference>
<dbReference type="Pfam" id="PF01842">
    <property type="entry name" value="ACT"/>
    <property type="match status" value="1"/>
</dbReference>
<protein>
    <recommendedName>
        <fullName evidence="7">Bifunctional uridylyltransferase/uridylyl-removing enzyme</fullName>
        <shortName evidence="7">UTase/UR</shortName>
    </recommendedName>
    <alternativeName>
        <fullName evidence="7">Bifunctional [protein-PII] modification enzyme</fullName>
    </alternativeName>
    <alternativeName>
        <fullName evidence="7">Bifunctional nitrogen sensor protein</fullName>
    </alternativeName>
    <domain>
        <recommendedName>
            <fullName evidence="7">[Protein-PII] uridylyltransferase</fullName>
            <shortName evidence="7">PII uridylyltransferase</shortName>
            <shortName evidence="7">UTase</shortName>
            <ecNumber evidence="7">2.7.7.59</ecNumber>
        </recommendedName>
    </domain>
    <domain>
        <recommendedName>
            <fullName evidence="7">[Protein-PII]-UMP uridylyl-removing enzyme</fullName>
            <shortName evidence="7">UR</shortName>
            <ecNumber evidence="7">3.1.4.-</ecNumber>
        </recommendedName>
    </domain>
</protein>
<dbReference type="Pfam" id="PF08335">
    <property type="entry name" value="GlnD_UR_UTase"/>
    <property type="match status" value="1"/>
</dbReference>
<keyword evidence="6 7" id="KW-0511">Multifunctional enzyme</keyword>
<keyword evidence="1 7" id="KW-0808">Transferase</keyword>
<reference evidence="11" key="1">
    <citation type="submission" date="2016-10" db="EMBL/GenBank/DDBJ databases">
        <authorList>
            <person name="Varghese N."/>
            <person name="Submissions S."/>
        </authorList>
    </citation>
    <scope>NUCLEOTIDE SEQUENCE [LARGE SCALE GENOMIC DNA]</scope>
    <source>
        <strain evidence="11">BL47</strain>
    </source>
</reference>
<keyword evidence="2 7" id="KW-0548">Nucleotidyltransferase</keyword>
<comment type="catalytic activity">
    <reaction evidence="7">
        <text>[protein-PII]-L-tyrosine + UTP = [protein-PII]-uridylyl-L-tyrosine + diphosphate</text>
        <dbReference type="Rhea" id="RHEA:13673"/>
        <dbReference type="Rhea" id="RHEA-COMP:12147"/>
        <dbReference type="Rhea" id="RHEA-COMP:12148"/>
        <dbReference type="ChEBI" id="CHEBI:33019"/>
        <dbReference type="ChEBI" id="CHEBI:46398"/>
        <dbReference type="ChEBI" id="CHEBI:46858"/>
        <dbReference type="ChEBI" id="CHEBI:90602"/>
        <dbReference type="EC" id="2.7.7.59"/>
    </reaction>
</comment>
<dbReference type="Pfam" id="PF01966">
    <property type="entry name" value="HD"/>
    <property type="match status" value="1"/>
</dbReference>
<evidence type="ECO:0000259" key="8">
    <source>
        <dbReference type="PROSITE" id="PS51671"/>
    </source>
</evidence>
<evidence type="ECO:0000313" key="11">
    <source>
        <dbReference type="Proteomes" id="UP000198704"/>
    </source>
</evidence>
<dbReference type="SUPFAM" id="SSF81593">
    <property type="entry name" value="Nucleotidyltransferase substrate binding subunit/domain"/>
    <property type="match status" value="1"/>
</dbReference>
<feature type="region of interest" description="Uridylyltransferase" evidence="7">
    <location>
        <begin position="1"/>
        <end position="372"/>
    </location>
</feature>
<evidence type="ECO:0000256" key="5">
    <source>
        <dbReference type="ARBA" id="ARBA00022842"/>
    </source>
</evidence>
<keyword evidence="5 7" id="KW-0460">Magnesium</keyword>
<dbReference type="InterPro" id="IPR002912">
    <property type="entry name" value="ACT_dom"/>
</dbReference>
<comment type="cofactor">
    <cofactor evidence="7">
        <name>Mg(2+)</name>
        <dbReference type="ChEBI" id="CHEBI:18420"/>
    </cofactor>
</comment>
<dbReference type="AlphaFoldDB" id="A0A1H0CN32"/>
<dbReference type="SUPFAM" id="SSF81891">
    <property type="entry name" value="Poly A polymerase C-terminal region-like"/>
    <property type="match status" value="1"/>
</dbReference>
<keyword evidence="3" id="KW-0677">Repeat</keyword>
<evidence type="ECO:0000256" key="4">
    <source>
        <dbReference type="ARBA" id="ARBA00022801"/>
    </source>
</evidence>
<dbReference type="Pfam" id="PF01909">
    <property type="entry name" value="NTP_transf_2"/>
    <property type="match status" value="1"/>
</dbReference>
<dbReference type="InterPro" id="IPR013546">
    <property type="entry name" value="PII_UdlTrfase/GS_AdlTrfase"/>
</dbReference>
<dbReference type="EMBL" id="FNHS01000009">
    <property type="protein sequence ID" value="SDN59255.1"/>
    <property type="molecule type" value="Genomic_DNA"/>
</dbReference>
<evidence type="ECO:0000259" key="9">
    <source>
        <dbReference type="PROSITE" id="PS51831"/>
    </source>
</evidence>
<dbReference type="SMART" id="SM00471">
    <property type="entry name" value="HDc"/>
    <property type="match status" value="1"/>
</dbReference>
<dbReference type="CDD" id="cd04900">
    <property type="entry name" value="ACT_UUR-like_1"/>
    <property type="match status" value="1"/>
</dbReference>
<comment type="caution">
    <text evidence="7">Lacks conserved residue(s) required for the propagation of feature annotation.</text>
</comment>
<dbReference type="PIRSF" id="PIRSF006288">
    <property type="entry name" value="PII_uridyltransf"/>
    <property type="match status" value="1"/>
</dbReference>
<comment type="similarity">
    <text evidence="7">Belongs to the GlnD family.</text>
</comment>
<dbReference type="InterPro" id="IPR003607">
    <property type="entry name" value="HD/PDEase_dom"/>
</dbReference>
<evidence type="ECO:0000256" key="2">
    <source>
        <dbReference type="ARBA" id="ARBA00022695"/>
    </source>
</evidence>
<dbReference type="SUPFAM" id="SSF55021">
    <property type="entry name" value="ACT-like"/>
    <property type="match status" value="2"/>
</dbReference>
<dbReference type="STRING" id="582672.SAMN05216360_109221"/>
<dbReference type="GO" id="GO:0008773">
    <property type="term" value="F:[protein-PII] uridylyltransferase activity"/>
    <property type="evidence" value="ECO:0007669"/>
    <property type="project" value="UniProtKB-UniRule"/>
</dbReference>
<accession>A0A1H0CN32</accession>
<keyword evidence="4 7" id="KW-0378">Hydrolase</keyword>
<dbReference type="Gene3D" id="3.30.70.260">
    <property type="match status" value="1"/>
</dbReference>
<dbReference type="GO" id="GO:0008081">
    <property type="term" value="F:phosphoric diester hydrolase activity"/>
    <property type="evidence" value="ECO:0007669"/>
    <property type="project" value="UniProtKB-UniRule"/>
</dbReference>
<sequence>MLTGAMFDPVAALATVLENLDREAREPTKLRAALVPELRRVIEEGHRAAEAQLLRDRNGLRCAQTLSNLTDAVVRAIHDAVVWRLYPNDNPSTGEQLAVVATGGYGRGTMAPGSDIDLLFLLPYKQTAWSESVVEAMLYVLWDLKLKVGHATRSVEECLREARADMTIRTSLLEARFLFGSRILFEELVTRFDMELVVGSAAEFVEAKLRERDLRVSKAGSSRYLVEPNVKDGKGGLRDLNTLFWIAKYTYRVRDQAELVSAGLFTPEEYALFERCEEFLWRVRCHMHFVTKRAEERLSFGLQPRIAERFGYEPRGGLSGVERFMKAYFRFAKDVGDLTAIVCAELEARHAKRTPVLDRWIGRFRDRFRATAMEAEDFWIDHGRVNLRAEDAFERDPTNLIRLFWLADRHNLAIHPDAKRLANRSLRLVNPSLRGDPEANRLFLDILTSRNAPEEALREMNEAGVLGRFIPDFGRIVAMMQFNMYHHFTVDEHLLRTVGVLADIESGRSQETYPLVSRLVHTIHNRTALYVAILLHDIAKGRPEDHSIAGAAIAEKLCPRFGLNQAETETVRWLVEHHLLMSMTAQSRDLSDAKTIERFAASVQTLERLKLLTILTVADITAVGPGVWTAWKGTLIRTLYDETEVFLSGGHSEIARTDRVRLVQMGLRERLPGWASEEFDAYAARHGQAYWLKVDGTRQLKNAMFLREALSDGRTSATDVALDPVRGVTEITIYSPDHPRLLAIITGACAAAGSNIVDAQIFTTTDGFALDTIFISRAFERDEDETRRTKRITAAIERALKGEIRIADLVADKHPPTTTRAKTFPVPPDVTLDNALSSRETVVEVTGLDRPGLLYELTTAFGRLSLNITSAHVATFGERAVDVFYVTDLTGTRVTQPDRQAAIRGAVMDVFAGDVAALKAEGLEALVAAPPPREA</sequence>
<dbReference type="Gene3D" id="3.30.460.10">
    <property type="entry name" value="Beta Polymerase, domain 2"/>
    <property type="match status" value="1"/>
</dbReference>
<dbReference type="Proteomes" id="UP000198704">
    <property type="component" value="Unassembled WGS sequence"/>
</dbReference>
<comment type="domain">
    <text evidence="7">Has four distinct domains: an N-terminal nucleotidyltransferase (NT) domain responsible for UTase activity, a central HD domain that encodes UR activity, and two C-terminal ACT domains that seem to have a role in glutamine sensing.</text>
</comment>
<organism evidence="10 11">
    <name type="scientific">Methylobacterium phyllostachyos</name>
    <dbReference type="NCBI Taxonomy" id="582672"/>
    <lineage>
        <taxon>Bacteria</taxon>
        <taxon>Pseudomonadati</taxon>
        <taxon>Pseudomonadota</taxon>
        <taxon>Alphaproteobacteria</taxon>
        <taxon>Hyphomicrobiales</taxon>
        <taxon>Methylobacteriaceae</taxon>
        <taxon>Methylobacterium</taxon>
    </lineage>
</organism>
<comment type="catalytic activity">
    <reaction evidence="7">
        <text>[protein-PII]-uridylyl-L-tyrosine + H2O = [protein-PII]-L-tyrosine + UMP + H(+)</text>
        <dbReference type="Rhea" id="RHEA:48600"/>
        <dbReference type="Rhea" id="RHEA-COMP:12147"/>
        <dbReference type="Rhea" id="RHEA-COMP:12148"/>
        <dbReference type="ChEBI" id="CHEBI:15377"/>
        <dbReference type="ChEBI" id="CHEBI:15378"/>
        <dbReference type="ChEBI" id="CHEBI:46858"/>
        <dbReference type="ChEBI" id="CHEBI:57865"/>
        <dbReference type="ChEBI" id="CHEBI:90602"/>
    </reaction>
</comment>
<evidence type="ECO:0000256" key="6">
    <source>
        <dbReference type="ARBA" id="ARBA00023268"/>
    </source>
</evidence>
<feature type="domain" description="ACT" evidence="8">
    <location>
        <begin position="730"/>
        <end position="807"/>
    </location>
</feature>
<dbReference type="PANTHER" id="PTHR47320">
    <property type="entry name" value="BIFUNCTIONAL URIDYLYLTRANSFERASE/URIDYLYL-REMOVING ENZYME"/>
    <property type="match status" value="1"/>
</dbReference>
<name>A0A1H0CN32_9HYPH</name>
<dbReference type="EC" id="3.1.4.-" evidence="7"/>
<evidence type="ECO:0000256" key="3">
    <source>
        <dbReference type="ARBA" id="ARBA00022737"/>
    </source>
</evidence>
<feature type="domain" description="HD" evidence="9">
    <location>
        <begin position="490"/>
        <end position="612"/>
    </location>
</feature>
<dbReference type="EC" id="2.7.7.59" evidence="7"/>
<dbReference type="HAMAP" id="MF_00277">
    <property type="entry name" value="PII_uridylyl_transf"/>
    <property type="match status" value="1"/>
</dbReference>
<dbReference type="InterPro" id="IPR045865">
    <property type="entry name" value="ACT-like_dom_sf"/>
</dbReference>
<dbReference type="InterPro" id="IPR043519">
    <property type="entry name" value="NT_sf"/>
</dbReference>